<feature type="compositionally biased region" description="Polar residues" evidence="5">
    <location>
        <begin position="23"/>
        <end position="32"/>
    </location>
</feature>
<organism evidence="7 8">
    <name type="scientific">Trifolium subterraneum</name>
    <name type="common">Subterranean clover</name>
    <dbReference type="NCBI Taxonomy" id="3900"/>
    <lineage>
        <taxon>Eukaryota</taxon>
        <taxon>Viridiplantae</taxon>
        <taxon>Streptophyta</taxon>
        <taxon>Embryophyta</taxon>
        <taxon>Tracheophyta</taxon>
        <taxon>Spermatophyta</taxon>
        <taxon>Magnoliopsida</taxon>
        <taxon>eudicotyledons</taxon>
        <taxon>Gunneridae</taxon>
        <taxon>Pentapetalae</taxon>
        <taxon>rosids</taxon>
        <taxon>fabids</taxon>
        <taxon>Fabales</taxon>
        <taxon>Fabaceae</taxon>
        <taxon>Papilionoideae</taxon>
        <taxon>50 kb inversion clade</taxon>
        <taxon>NPAAA clade</taxon>
        <taxon>Hologalegina</taxon>
        <taxon>IRL clade</taxon>
        <taxon>Trifolieae</taxon>
        <taxon>Trifolium</taxon>
    </lineage>
</organism>
<feature type="compositionally biased region" description="Basic and acidic residues" evidence="5">
    <location>
        <begin position="277"/>
        <end position="290"/>
    </location>
</feature>
<feature type="compositionally biased region" description="Polar residues" evidence="5">
    <location>
        <begin position="655"/>
        <end position="672"/>
    </location>
</feature>
<proteinExistence type="predicted"/>
<keyword evidence="1 4" id="KW-0479">Metal-binding</keyword>
<dbReference type="Proteomes" id="UP000242715">
    <property type="component" value="Unassembled WGS sequence"/>
</dbReference>
<feature type="region of interest" description="Disordered" evidence="5">
    <location>
        <begin position="156"/>
        <end position="186"/>
    </location>
</feature>
<dbReference type="EMBL" id="DF973575">
    <property type="protein sequence ID" value="GAU35086.1"/>
    <property type="molecule type" value="Genomic_DNA"/>
</dbReference>
<feature type="domain" description="C3H1-type" evidence="6">
    <location>
        <begin position="128"/>
        <end position="155"/>
    </location>
</feature>
<sequence length="792" mass="88860">MSGSGRKLSSNWDSRDEPEFASESVTNSNSSRYLERNDMLNSRMGFSRTEPFSGGRGSNKDDVRNEDYKDTDGNYNMKTSPGFEERKNTKHSQYSKNDYGRRSRSQSRSPSRGFRYSAVDDGNRMRAGGSTKPCRDFAVGNCRRGSHCHFLHHDNQSYEDSRESRHRQDGPRYSNPRESGDYSLPNRMSDKACINAKGRCRTGESCRYVHHDKSDGFDKVSACESSREREVDRRHMDNSFKQDAQHYPNHKSNIPCKYFALGNCLYGKDCRFSHDRQSFTSPRLRDDRSRSNQGEDQVLDRQKMSDSVTPNGRPRDDRWVSDGSMADVDKVRDGPKQNDLVAISDTSKLVEDNKNGIISAPEPGFMTWPMNDGLDHSLNQNRVQNESPFSIDKKEANCRTEENAVDNVLLSQSLGGGIWPGDEKMSPDWNYGARSSSHIKDEDGQNKHQVAPGQGLHQNAQNITASHVVGQSQATVSIVPPRARIIEGIQNQELFTEKNYIVEPNITNASLSQTNSVNTPTQNVVSKEQLAQLSCLSASLAHFLGTDQQLSQLHSTLNSCDAKDTLFVNKIEGSHNPVSMTFIKPDPAIGLKQYDPMCDSMEPKNINASGVSPTFSPSIKIAKNAVVIPPLLSNPGQNFDDSCKKETNKMVAEVQPSSQVQNKITEENNSPLENMDQDDGPDEAKKTKDVKGIRAFKFSLVELTKEILKPTWKDGKITKEDYKAIVKKVTEKVTGTVQRVHIPQTQEKIERYLSVSKPKLNKLVQMNVSMHAASETIEFSRRLNLGVERHVG</sequence>
<feature type="compositionally biased region" description="Basic and acidic residues" evidence="5">
    <location>
        <begin position="327"/>
        <end position="336"/>
    </location>
</feature>
<dbReference type="InterPro" id="IPR041367">
    <property type="entry name" value="Znf-CCCH_4"/>
</dbReference>
<feature type="region of interest" description="Disordered" evidence="5">
    <location>
        <begin position="1"/>
        <end position="134"/>
    </location>
</feature>
<accession>A0A2Z6MSA7</accession>
<dbReference type="PROSITE" id="PS50103">
    <property type="entry name" value="ZF_C3H1"/>
    <property type="match status" value="3"/>
</dbReference>
<dbReference type="Gene3D" id="2.30.30.1190">
    <property type="match status" value="1"/>
</dbReference>
<evidence type="ECO:0000313" key="7">
    <source>
        <dbReference type="EMBL" id="GAU35086.1"/>
    </source>
</evidence>
<evidence type="ECO:0000256" key="3">
    <source>
        <dbReference type="ARBA" id="ARBA00022833"/>
    </source>
</evidence>
<evidence type="ECO:0000313" key="8">
    <source>
        <dbReference type="Proteomes" id="UP000242715"/>
    </source>
</evidence>
<feature type="region of interest" description="Disordered" evidence="5">
    <location>
        <begin position="277"/>
        <end position="345"/>
    </location>
</feature>
<dbReference type="InterPro" id="IPR052650">
    <property type="entry name" value="Zinc_finger_CCCH"/>
</dbReference>
<feature type="compositionally biased region" description="Basic and acidic residues" evidence="5">
    <location>
        <begin position="58"/>
        <end position="72"/>
    </location>
</feature>
<protein>
    <recommendedName>
        <fullName evidence="6">C3H1-type domain-containing protein</fullName>
    </recommendedName>
</protein>
<dbReference type="PANTHER" id="PTHR36886:SF8">
    <property type="entry name" value="ZINC FINGER CCCH DOMAIN-CONTAINING PROTEIN 38"/>
    <property type="match status" value="1"/>
</dbReference>
<dbReference type="GO" id="GO:0008270">
    <property type="term" value="F:zinc ion binding"/>
    <property type="evidence" value="ECO:0007669"/>
    <property type="project" value="UniProtKB-KW"/>
</dbReference>
<evidence type="ECO:0000259" key="6">
    <source>
        <dbReference type="PROSITE" id="PS50103"/>
    </source>
</evidence>
<dbReference type="InterPro" id="IPR000571">
    <property type="entry name" value="Znf_CCCH"/>
</dbReference>
<feature type="compositionally biased region" description="Polar residues" evidence="5">
    <location>
        <begin position="1"/>
        <end position="12"/>
    </location>
</feature>
<dbReference type="OrthoDB" id="411372at2759"/>
<dbReference type="Pfam" id="PF18044">
    <property type="entry name" value="zf-CCCH_4"/>
    <property type="match status" value="1"/>
</dbReference>
<evidence type="ECO:0000256" key="5">
    <source>
        <dbReference type="SAM" id="MobiDB-lite"/>
    </source>
</evidence>
<feature type="zinc finger region" description="C3H1-type" evidence="4">
    <location>
        <begin position="187"/>
        <end position="214"/>
    </location>
</feature>
<keyword evidence="2 4" id="KW-0863">Zinc-finger</keyword>
<dbReference type="PANTHER" id="PTHR36886">
    <property type="entry name" value="PROTEIN FRIGIDA-ESSENTIAL 1"/>
    <property type="match status" value="1"/>
</dbReference>
<evidence type="ECO:0000256" key="4">
    <source>
        <dbReference type="PROSITE-ProRule" id="PRU00723"/>
    </source>
</evidence>
<dbReference type="Pfam" id="PF00642">
    <property type="entry name" value="zf-CCCH"/>
    <property type="match status" value="1"/>
</dbReference>
<evidence type="ECO:0000256" key="1">
    <source>
        <dbReference type="ARBA" id="ARBA00022723"/>
    </source>
</evidence>
<feature type="domain" description="C3H1-type" evidence="6">
    <location>
        <begin position="187"/>
        <end position="214"/>
    </location>
</feature>
<dbReference type="Pfam" id="PF14608">
    <property type="entry name" value="zf-CCCH_2"/>
    <property type="match status" value="1"/>
</dbReference>
<dbReference type="Gene3D" id="3.30.1370.210">
    <property type="match status" value="1"/>
</dbReference>
<dbReference type="AlphaFoldDB" id="A0A2Z6MSA7"/>
<dbReference type="SUPFAM" id="SSF90229">
    <property type="entry name" value="CCCH zinc finger"/>
    <property type="match status" value="1"/>
</dbReference>
<feature type="domain" description="C3H1-type" evidence="6">
    <location>
        <begin position="251"/>
        <end position="277"/>
    </location>
</feature>
<keyword evidence="8" id="KW-1185">Reference proteome</keyword>
<name>A0A2Z6MSA7_TRISU</name>
<reference evidence="8" key="1">
    <citation type="journal article" date="2017" name="Front. Plant Sci.">
        <title>Climate Clever Clovers: New Paradigm to Reduce the Environmental Footprint of Ruminants by Breeding Low Methanogenic Forages Utilizing Haplotype Variation.</title>
        <authorList>
            <person name="Kaur P."/>
            <person name="Appels R."/>
            <person name="Bayer P.E."/>
            <person name="Keeble-Gagnere G."/>
            <person name="Wang J."/>
            <person name="Hirakawa H."/>
            <person name="Shirasawa K."/>
            <person name="Vercoe P."/>
            <person name="Stefanova K."/>
            <person name="Durmic Z."/>
            <person name="Nichols P."/>
            <person name="Revell C."/>
            <person name="Isobe S.N."/>
            <person name="Edwards D."/>
            <person name="Erskine W."/>
        </authorList>
    </citation>
    <scope>NUCLEOTIDE SEQUENCE [LARGE SCALE GENOMIC DNA]</scope>
    <source>
        <strain evidence="8">cv. Daliak</strain>
    </source>
</reference>
<evidence type="ECO:0000256" key="2">
    <source>
        <dbReference type="ARBA" id="ARBA00022771"/>
    </source>
</evidence>
<feature type="zinc finger region" description="C3H1-type" evidence="4">
    <location>
        <begin position="128"/>
        <end position="155"/>
    </location>
</feature>
<feature type="compositionally biased region" description="Basic and acidic residues" evidence="5">
    <location>
        <begin position="156"/>
        <end position="170"/>
    </location>
</feature>
<dbReference type="SMART" id="SM00356">
    <property type="entry name" value="ZnF_C3H1"/>
    <property type="match status" value="3"/>
</dbReference>
<feature type="zinc finger region" description="C3H1-type" evidence="4">
    <location>
        <begin position="251"/>
        <end position="277"/>
    </location>
</feature>
<dbReference type="InterPro" id="IPR036855">
    <property type="entry name" value="Znf_CCCH_sf"/>
</dbReference>
<feature type="region of interest" description="Disordered" evidence="5">
    <location>
        <begin position="654"/>
        <end position="688"/>
    </location>
</feature>
<gene>
    <name evidence="7" type="ORF">TSUD_70090</name>
</gene>
<keyword evidence="3 4" id="KW-0862">Zinc</keyword>